<dbReference type="SUPFAM" id="SSF56112">
    <property type="entry name" value="Protein kinase-like (PK-like)"/>
    <property type="match status" value="1"/>
</dbReference>
<organism evidence="1 2">
    <name type="scientific">Cytophaga hutchinsonii (strain ATCC 33406 / DSM 1761 / CIP 103989 / NBRC 15051 / NCIMB 9469 / D465)</name>
    <dbReference type="NCBI Taxonomy" id="269798"/>
    <lineage>
        <taxon>Bacteria</taxon>
        <taxon>Pseudomonadati</taxon>
        <taxon>Bacteroidota</taxon>
        <taxon>Cytophagia</taxon>
        <taxon>Cytophagales</taxon>
        <taxon>Cytophagaceae</taxon>
        <taxon>Cytophaga</taxon>
    </lineage>
</organism>
<gene>
    <name evidence="1" type="ordered locus">CHU_2266</name>
</gene>
<dbReference type="PANTHER" id="PTHR43883">
    <property type="entry name" value="SLR0207 PROTEIN"/>
    <property type="match status" value="1"/>
</dbReference>
<dbReference type="OrthoDB" id="9810277at2"/>
<name>A0A6N4SSY5_CYTH3</name>
<dbReference type="AlphaFoldDB" id="A0A6N4SSY5"/>
<protein>
    <recommendedName>
        <fullName evidence="3">Aminoglycoside phosphotransferase domain-containing protein</fullName>
    </recommendedName>
</protein>
<dbReference type="SMR" id="A0A6N4SSY5"/>
<dbReference type="EMBL" id="CP000383">
    <property type="protein sequence ID" value="ABG59529.1"/>
    <property type="molecule type" value="Genomic_DNA"/>
</dbReference>
<dbReference type="PANTHER" id="PTHR43883:SF1">
    <property type="entry name" value="GLUCONOKINASE"/>
    <property type="match status" value="1"/>
</dbReference>
<dbReference type="InterPro" id="IPR052732">
    <property type="entry name" value="Cell-binding_unc_protein"/>
</dbReference>
<evidence type="ECO:0000313" key="1">
    <source>
        <dbReference type="EMBL" id="ABG59529.1"/>
    </source>
</evidence>
<dbReference type="InterPro" id="IPR011009">
    <property type="entry name" value="Kinase-like_dom_sf"/>
</dbReference>
<reference evidence="1 2" key="1">
    <citation type="journal article" date="2007" name="Appl. Environ. Microbiol.">
        <title>Genome sequence of the cellulolytic gliding bacterium Cytophaga hutchinsonii.</title>
        <authorList>
            <person name="Xie G."/>
            <person name="Bruce D.C."/>
            <person name="Challacombe J.F."/>
            <person name="Chertkov O."/>
            <person name="Detter J.C."/>
            <person name="Gilna P."/>
            <person name="Han C.S."/>
            <person name="Lucas S."/>
            <person name="Misra M."/>
            <person name="Myers G.L."/>
            <person name="Richardson P."/>
            <person name="Tapia R."/>
            <person name="Thayer N."/>
            <person name="Thompson L.S."/>
            <person name="Brettin T.S."/>
            <person name="Henrissat B."/>
            <person name="Wilson D.B."/>
            <person name="McBride M.J."/>
        </authorList>
    </citation>
    <scope>NUCLEOTIDE SEQUENCE [LARGE SCALE GENOMIC DNA]</scope>
    <source>
        <strain evidence="2">ATCC 33406 / DSM 1761 / CIP 103989 / NBRC 15051 / NCIMB 9469 / D465</strain>
    </source>
</reference>
<dbReference type="RefSeq" id="WP_011585646.1">
    <property type="nucleotide sequence ID" value="NC_008255.1"/>
</dbReference>
<evidence type="ECO:0008006" key="3">
    <source>
        <dbReference type="Google" id="ProtNLM"/>
    </source>
</evidence>
<evidence type="ECO:0000313" key="2">
    <source>
        <dbReference type="Proteomes" id="UP000001822"/>
    </source>
</evidence>
<proteinExistence type="predicted"/>
<dbReference type="Proteomes" id="UP000001822">
    <property type="component" value="Chromosome"/>
</dbReference>
<accession>A0A6N4SSY5</accession>
<sequence length="338" mass="39648">MERNEIEQLVAHGIFPYDQQAKTRLIETAISYILLKGSYAYKIKKNIKLSFLDFSTLEKRRHFCYEELRLNQRLAKDMYINVFAVSKKGKQWSISTGPAKAKEYVILMKGMNPDHQLNALLKKNRITKKPIRQLAQQLADFHQNEKSLSLTYDPFFLSREFADIEKFSSTIEKKLGVDYYKLVQTCIQLSNHFVLLQQEFISKRPCLGYFKNCHGDLHSQNIFIEKKPVIFDCIEFREAFRHIDVLNEIAFLCMDLETYGYADLSKIFLTDYIKKTGYAFGKKEQLLFTYFKAYRSCIRAKVHTIEMSQHPSSTQIKEKVKKYIEGMAGYMIEIAGKF</sequence>
<dbReference type="KEGG" id="chu:CHU_2266"/>
<keyword evidence="2" id="KW-1185">Reference proteome</keyword>